<name>A0A7J5YHS7_DISMA</name>
<evidence type="ECO:0000256" key="1">
    <source>
        <dbReference type="SAM" id="MobiDB-lite"/>
    </source>
</evidence>
<accession>A0A7J5YHS7</accession>
<protein>
    <submittedName>
        <fullName evidence="2">Uncharacterized protein</fullName>
    </submittedName>
</protein>
<dbReference type="Proteomes" id="UP000518266">
    <property type="component" value="Unassembled WGS sequence"/>
</dbReference>
<feature type="region of interest" description="Disordered" evidence="1">
    <location>
        <begin position="96"/>
        <end position="157"/>
    </location>
</feature>
<gene>
    <name evidence="2" type="ORF">F7725_021085</name>
</gene>
<evidence type="ECO:0000313" key="2">
    <source>
        <dbReference type="EMBL" id="KAF3848057.1"/>
    </source>
</evidence>
<reference evidence="2 3" key="1">
    <citation type="submission" date="2020-03" db="EMBL/GenBank/DDBJ databases">
        <title>Dissostichus mawsoni Genome sequencing and assembly.</title>
        <authorList>
            <person name="Park H."/>
        </authorList>
    </citation>
    <scope>NUCLEOTIDE SEQUENCE [LARGE SCALE GENOMIC DNA]</scope>
    <source>
        <strain evidence="2">DM0001</strain>
        <tissue evidence="2">Muscle</tissue>
    </source>
</reference>
<dbReference type="EMBL" id="JAAKFY010000013">
    <property type="protein sequence ID" value="KAF3848057.1"/>
    <property type="molecule type" value="Genomic_DNA"/>
</dbReference>
<feature type="compositionally biased region" description="Basic and acidic residues" evidence="1">
    <location>
        <begin position="112"/>
        <end position="155"/>
    </location>
</feature>
<organism evidence="2 3">
    <name type="scientific">Dissostichus mawsoni</name>
    <name type="common">Antarctic cod</name>
    <dbReference type="NCBI Taxonomy" id="36200"/>
    <lineage>
        <taxon>Eukaryota</taxon>
        <taxon>Metazoa</taxon>
        <taxon>Chordata</taxon>
        <taxon>Craniata</taxon>
        <taxon>Vertebrata</taxon>
        <taxon>Euteleostomi</taxon>
        <taxon>Actinopterygii</taxon>
        <taxon>Neopterygii</taxon>
        <taxon>Teleostei</taxon>
        <taxon>Neoteleostei</taxon>
        <taxon>Acanthomorphata</taxon>
        <taxon>Eupercaria</taxon>
        <taxon>Perciformes</taxon>
        <taxon>Notothenioidei</taxon>
        <taxon>Nototheniidae</taxon>
        <taxon>Dissostichus</taxon>
    </lineage>
</organism>
<sequence length="284" mass="32182">MLLVNCCRRYVMERRLHQRKGRVWAAMQPPFAQRVWCLSQLQPSSCIHRDRSSILTDTLQRMERRRRGGGSVHVAPCCIFSSLFYPQNILHITSSQTVQTRRRVLEETSSPESREGERERERERERGERERERERERGRGRERLVKKGQEERQRGECLSALPADTTCQLDVFGHDGDTFGVDGAQVGVLKQTHQSSDGSTLETQIGLEVLGDFSHQTLEGQLADQQLSGLLVTTDLTQSHGTGPSQHINVRLSPSGDGGGLMRKRDKDPGLKCTGVARKQLQFH</sequence>
<comment type="caution">
    <text evidence="2">The sequence shown here is derived from an EMBL/GenBank/DDBJ whole genome shotgun (WGS) entry which is preliminary data.</text>
</comment>
<keyword evidence="3" id="KW-1185">Reference proteome</keyword>
<dbReference type="AlphaFoldDB" id="A0A7J5YHS7"/>
<evidence type="ECO:0000313" key="3">
    <source>
        <dbReference type="Proteomes" id="UP000518266"/>
    </source>
</evidence>
<proteinExistence type="predicted"/>
<dbReference type="OrthoDB" id="8963520at2759"/>